<accession>A0ACD3AKX3</accession>
<name>A0ACD3AKX3_9AGAR</name>
<reference evidence="1 2" key="1">
    <citation type="journal article" date="2019" name="Nat. Ecol. Evol.">
        <title>Megaphylogeny resolves global patterns of mushroom evolution.</title>
        <authorList>
            <person name="Varga T."/>
            <person name="Krizsan K."/>
            <person name="Foldi C."/>
            <person name="Dima B."/>
            <person name="Sanchez-Garcia M."/>
            <person name="Sanchez-Ramirez S."/>
            <person name="Szollosi G.J."/>
            <person name="Szarkandi J.G."/>
            <person name="Papp V."/>
            <person name="Albert L."/>
            <person name="Andreopoulos W."/>
            <person name="Angelini C."/>
            <person name="Antonin V."/>
            <person name="Barry K.W."/>
            <person name="Bougher N.L."/>
            <person name="Buchanan P."/>
            <person name="Buyck B."/>
            <person name="Bense V."/>
            <person name="Catcheside P."/>
            <person name="Chovatia M."/>
            <person name="Cooper J."/>
            <person name="Damon W."/>
            <person name="Desjardin D."/>
            <person name="Finy P."/>
            <person name="Geml J."/>
            <person name="Haridas S."/>
            <person name="Hughes K."/>
            <person name="Justo A."/>
            <person name="Karasinski D."/>
            <person name="Kautmanova I."/>
            <person name="Kiss B."/>
            <person name="Kocsube S."/>
            <person name="Kotiranta H."/>
            <person name="LaButti K.M."/>
            <person name="Lechner B.E."/>
            <person name="Liimatainen K."/>
            <person name="Lipzen A."/>
            <person name="Lukacs Z."/>
            <person name="Mihaltcheva S."/>
            <person name="Morgado L.N."/>
            <person name="Niskanen T."/>
            <person name="Noordeloos M.E."/>
            <person name="Ohm R.A."/>
            <person name="Ortiz-Santana B."/>
            <person name="Ovrebo C."/>
            <person name="Racz N."/>
            <person name="Riley R."/>
            <person name="Savchenko A."/>
            <person name="Shiryaev A."/>
            <person name="Soop K."/>
            <person name="Spirin V."/>
            <person name="Szebenyi C."/>
            <person name="Tomsovsky M."/>
            <person name="Tulloss R.E."/>
            <person name="Uehling J."/>
            <person name="Grigoriev I.V."/>
            <person name="Vagvolgyi C."/>
            <person name="Papp T."/>
            <person name="Martin F.M."/>
            <person name="Miettinen O."/>
            <person name="Hibbett D.S."/>
            <person name="Nagy L.G."/>
        </authorList>
    </citation>
    <scope>NUCLEOTIDE SEQUENCE [LARGE SCALE GENOMIC DNA]</scope>
    <source>
        <strain evidence="1 2">NL-1719</strain>
    </source>
</reference>
<sequence>MEKHTIVIDFQEMSIEKAESQIYILQHFVRKLRVARNALLPIHRLPPEILLSIFSLVGRRWEMHAGRSMLKITWVSHYWRELALGSPTLWTVITNSNLNWAEEWLARSGSAPLSIGLFDMEQQFAVASRHQFRFLFTHIPRMITFHYSQSELKDYKLVIPKRFWEAPALLLSSIKLDGLNLHGNFLSSIPNVRNMFLRKCQFLWEPSATNYPHLTSLHISVPHSTVSVRRFIALLHKMPSLQRLVVVSVFTPGGDYNTNLPAPTSDSPRLHVLKLDLDGAIEPALQFLRYALSWFTTNQTVISCSSNLAVLEDDHLPYLLSSFSSVISPKQAATIRLTYPALLNSFATLYINYGDVDPERAELGGYRTTLEMEIDEPQRLALLSSLQHNLGLTHVKAIKFDNDAGEFETSQLVEVFGALPNLQYFDFQADHSNSFDFLYAIEPGEDEMSPPLFAPLRVLGTILAEEVRHRLAKVLVKRKNLGCGIETVILDHECNEWDESTLGLLYSLVDIAQELGPEALEVQRALFTGAESVFWGSDFKSFGDD</sequence>
<keyword evidence="2" id="KW-1185">Reference proteome</keyword>
<organism evidence="1 2">
    <name type="scientific">Pluteus cervinus</name>
    <dbReference type="NCBI Taxonomy" id="181527"/>
    <lineage>
        <taxon>Eukaryota</taxon>
        <taxon>Fungi</taxon>
        <taxon>Dikarya</taxon>
        <taxon>Basidiomycota</taxon>
        <taxon>Agaricomycotina</taxon>
        <taxon>Agaricomycetes</taxon>
        <taxon>Agaricomycetidae</taxon>
        <taxon>Agaricales</taxon>
        <taxon>Pluteineae</taxon>
        <taxon>Pluteaceae</taxon>
        <taxon>Pluteus</taxon>
    </lineage>
</organism>
<proteinExistence type="predicted"/>
<dbReference type="EMBL" id="ML208433">
    <property type="protein sequence ID" value="TFK65542.1"/>
    <property type="molecule type" value="Genomic_DNA"/>
</dbReference>
<dbReference type="Proteomes" id="UP000308600">
    <property type="component" value="Unassembled WGS sequence"/>
</dbReference>
<gene>
    <name evidence="1" type="ORF">BDN72DRAFT_962457</name>
</gene>
<evidence type="ECO:0000313" key="1">
    <source>
        <dbReference type="EMBL" id="TFK65542.1"/>
    </source>
</evidence>
<evidence type="ECO:0000313" key="2">
    <source>
        <dbReference type="Proteomes" id="UP000308600"/>
    </source>
</evidence>
<protein>
    <submittedName>
        <fullName evidence="1">Uncharacterized protein</fullName>
    </submittedName>
</protein>